<keyword evidence="8 9" id="KW-0143">Chaperone</keyword>
<dbReference type="GO" id="GO:0051539">
    <property type="term" value="F:4 iron, 4 sulfur cluster binding"/>
    <property type="evidence" value="ECO:0007669"/>
    <property type="project" value="UniProtKB-UniRule"/>
</dbReference>
<evidence type="ECO:0000256" key="8">
    <source>
        <dbReference type="ARBA" id="ARBA00023186"/>
    </source>
</evidence>
<accession>A0A1H2UX75</accession>
<dbReference type="PROSITE" id="PS51918">
    <property type="entry name" value="RADICAL_SAM"/>
    <property type="match status" value="1"/>
</dbReference>
<evidence type="ECO:0000256" key="1">
    <source>
        <dbReference type="ARBA" id="ARBA00006100"/>
    </source>
</evidence>
<dbReference type="NCBIfam" id="TIGR00539">
    <property type="entry name" value="hemN_rel"/>
    <property type="match status" value="1"/>
</dbReference>
<keyword evidence="4 9" id="KW-0949">S-adenosyl-L-methionine</keyword>
<evidence type="ECO:0000313" key="12">
    <source>
        <dbReference type="Proteomes" id="UP000182379"/>
    </source>
</evidence>
<keyword evidence="7 9" id="KW-0411">Iron-sulfur</keyword>
<comment type="similarity">
    <text evidence="1">Belongs to the anaerobic coproporphyrinogen-III oxidase family. HemW subfamily.</text>
</comment>
<dbReference type="EMBL" id="FNOP01000003">
    <property type="protein sequence ID" value="SDW60229.1"/>
    <property type="molecule type" value="Genomic_DNA"/>
</dbReference>
<dbReference type="SFLD" id="SFLDG01065">
    <property type="entry name" value="anaerobic_coproporphyrinogen-I"/>
    <property type="match status" value="1"/>
</dbReference>
<keyword evidence="5 9" id="KW-0479">Metal-binding</keyword>
<dbReference type="SUPFAM" id="SSF102114">
    <property type="entry name" value="Radical SAM enzymes"/>
    <property type="match status" value="1"/>
</dbReference>
<dbReference type="InterPro" id="IPR010723">
    <property type="entry name" value="HemN_C"/>
</dbReference>
<dbReference type="InterPro" id="IPR006638">
    <property type="entry name" value="Elp3/MiaA/NifB-like_rSAM"/>
</dbReference>
<dbReference type="SFLD" id="SFLDS00029">
    <property type="entry name" value="Radical_SAM"/>
    <property type="match status" value="1"/>
</dbReference>
<dbReference type="AlphaFoldDB" id="A0A1H2UX75"/>
<evidence type="ECO:0000256" key="3">
    <source>
        <dbReference type="ARBA" id="ARBA00022617"/>
    </source>
</evidence>
<dbReference type="SFLD" id="SFLDF00562">
    <property type="entry name" value="HemN-like__clustered_with_heat"/>
    <property type="match status" value="1"/>
</dbReference>
<proteinExistence type="inferred from homology"/>
<gene>
    <name evidence="11" type="ORF">SAMN05216495_10354</name>
</gene>
<dbReference type="Gene3D" id="3.20.20.70">
    <property type="entry name" value="Aldolase class I"/>
    <property type="match status" value="1"/>
</dbReference>
<dbReference type="InterPro" id="IPR058240">
    <property type="entry name" value="rSAM_sf"/>
</dbReference>
<evidence type="ECO:0000256" key="9">
    <source>
        <dbReference type="RuleBase" id="RU364116"/>
    </source>
</evidence>
<dbReference type="GO" id="GO:0006779">
    <property type="term" value="P:porphyrin-containing compound biosynthetic process"/>
    <property type="evidence" value="ECO:0007669"/>
    <property type="project" value="InterPro"/>
</dbReference>
<dbReference type="RefSeq" id="WP_074704772.1">
    <property type="nucleotide sequence ID" value="NZ_FNOP01000003.1"/>
</dbReference>
<evidence type="ECO:0000313" key="11">
    <source>
        <dbReference type="EMBL" id="SDW60229.1"/>
    </source>
</evidence>
<dbReference type="PANTHER" id="PTHR13932:SF5">
    <property type="entry name" value="RADICAL S-ADENOSYL METHIONINE DOMAIN-CONTAINING PROTEIN 1, MITOCHONDRIAL"/>
    <property type="match status" value="1"/>
</dbReference>
<dbReference type="InterPro" id="IPR034505">
    <property type="entry name" value="Coproporphyrinogen-III_oxidase"/>
</dbReference>
<evidence type="ECO:0000256" key="7">
    <source>
        <dbReference type="ARBA" id="ARBA00023014"/>
    </source>
</evidence>
<dbReference type="PANTHER" id="PTHR13932">
    <property type="entry name" value="COPROPORPHYRINIGEN III OXIDASE"/>
    <property type="match status" value="1"/>
</dbReference>
<protein>
    <recommendedName>
        <fullName evidence="2 9">Heme chaperone HemW</fullName>
    </recommendedName>
</protein>
<dbReference type="Proteomes" id="UP000182379">
    <property type="component" value="Unassembled WGS sequence"/>
</dbReference>
<comment type="function">
    <text evidence="9">Probably acts as a heme chaperone, transferring heme to an unknown acceptor. Binds one molecule of heme per monomer, possibly covalently. Binds 1 [4Fe-4S] cluster. The cluster is coordinated with 3 cysteines and an exchangeable S-adenosyl-L-methionine.</text>
</comment>
<keyword evidence="3 9" id="KW-0349">Heme</keyword>
<keyword evidence="9" id="KW-0963">Cytoplasm</keyword>
<sequence length="377" mass="43064">MSHPWESYQALYVHIPFCVHKCAYCDFASYQIYNDHIMTDYARRLVEEISAWTPALPVSPTATVYFGGGTPSVLPLEDLAAIVTALKERGFWQHPAEATLEANPGTVDRERLWFYRQLGFDRLSLGIQSFQPGELAAMGRIHTAEQAEEAIALAREAGFRRISGDLIYSYPGQTVETVRDSLERLLDTGVDHVSVYGLTVEEGTLLAKQVREGKALLPSEDASGTMYDFLMEALPQAGYHRYEISNFARPGQESRHNQVYWHYDPYMAFGAAACRFDGKIREINPRNLQAYLQGAPPEREILTCEDRRAELVFMNLRTVKGLSLEEFTQRTGEDFFHIYEEGFNHCRKQGWITREGDRIRLTEQGMRYGNLAFEEFL</sequence>
<dbReference type="InterPro" id="IPR013785">
    <property type="entry name" value="Aldolase_TIM"/>
</dbReference>
<dbReference type="Pfam" id="PF04055">
    <property type="entry name" value="Radical_SAM"/>
    <property type="match status" value="1"/>
</dbReference>
<reference evidence="11 12" key="1">
    <citation type="submission" date="2016-10" db="EMBL/GenBank/DDBJ databases">
        <authorList>
            <person name="Varghese N."/>
            <person name="Submissions S."/>
        </authorList>
    </citation>
    <scope>NUCLEOTIDE SEQUENCE [LARGE SCALE GENOMIC DNA]</scope>
    <source>
        <strain evidence="11 12">WCC6</strain>
    </source>
</reference>
<evidence type="ECO:0000256" key="6">
    <source>
        <dbReference type="ARBA" id="ARBA00023004"/>
    </source>
</evidence>
<evidence type="ECO:0000259" key="10">
    <source>
        <dbReference type="PROSITE" id="PS51918"/>
    </source>
</evidence>
<name>A0A1H2UX75_ACIFE</name>
<comment type="subcellular location">
    <subcellularLocation>
        <location evidence="9">Cytoplasm</location>
    </subcellularLocation>
</comment>
<evidence type="ECO:0000256" key="4">
    <source>
        <dbReference type="ARBA" id="ARBA00022691"/>
    </source>
</evidence>
<feature type="domain" description="Radical SAM core" evidence="10">
    <location>
        <begin position="3"/>
        <end position="240"/>
    </location>
</feature>
<comment type="caution">
    <text evidence="11">The sequence shown here is derived from an EMBL/GenBank/DDBJ whole genome shotgun (WGS) entry which is preliminary data.</text>
</comment>
<organism evidence="11 12">
    <name type="scientific">Acidaminococcus fermentans</name>
    <dbReference type="NCBI Taxonomy" id="905"/>
    <lineage>
        <taxon>Bacteria</taxon>
        <taxon>Bacillati</taxon>
        <taxon>Bacillota</taxon>
        <taxon>Negativicutes</taxon>
        <taxon>Acidaminococcales</taxon>
        <taxon>Acidaminococcaceae</taxon>
        <taxon>Acidaminococcus</taxon>
    </lineage>
</organism>
<dbReference type="SFLD" id="SFLDG01082">
    <property type="entry name" value="B12-binding_domain_containing"/>
    <property type="match status" value="1"/>
</dbReference>
<dbReference type="GO" id="GO:0004109">
    <property type="term" value="F:coproporphyrinogen oxidase activity"/>
    <property type="evidence" value="ECO:0007669"/>
    <property type="project" value="InterPro"/>
</dbReference>
<dbReference type="Pfam" id="PF06969">
    <property type="entry name" value="HemN_C"/>
    <property type="match status" value="1"/>
</dbReference>
<evidence type="ECO:0000256" key="2">
    <source>
        <dbReference type="ARBA" id="ARBA00017228"/>
    </source>
</evidence>
<dbReference type="InterPro" id="IPR004559">
    <property type="entry name" value="HemW-like"/>
</dbReference>
<dbReference type="GO" id="GO:0046872">
    <property type="term" value="F:metal ion binding"/>
    <property type="evidence" value="ECO:0007669"/>
    <property type="project" value="UniProtKB-UniRule"/>
</dbReference>
<evidence type="ECO:0000256" key="5">
    <source>
        <dbReference type="ARBA" id="ARBA00022723"/>
    </source>
</evidence>
<keyword evidence="9" id="KW-0004">4Fe-4S</keyword>
<dbReference type="InterPro" id="IPR007197">
    <property type="entry name" value="rSAM"/>
</dbReference>
<keyword evidence="6 9" id="KW-0408">Iron</keyword>
<dbReference type="SFLD" id="SFLDF00288">
    <property type="entry name" value="HemN-like__clustered_with_nucl"/>
    <property type="match status" value="1"/>
</dbReference>
<dbReference type="SMART" id="SM00729">
    <property type="entry name" value="Elp3"/>
    <property type="match status" value="1"/>
</dbReference>
<dbReference type="GO" id="GO:0005737">
    <property type="term" value="C:cytoplasm"/>
    <property type="evidence" value="ECO:0007669"/>
    <property type="project" value="UniProtKB-SubCell"/>
</dbReference>